<sequence>MGSKCFYCNKKISIVDTVTFKCKCKNTYCEKHFFYKNHNCDYDYISEFKVINSSNNIVNFDNKNNLIKI</sequence>
<proteinExistence type="predicted"/>
<dbReference type="InterPro" id="IPR000058">
    <property type="entry name" value="Znf_AN1"/>
</dbReference>
<reference evidence="5" key="1">
    <citation type="journal article" date="2020" name="Nature">
        <title>Giant virus diversity and host interactions through global metagenomics.</title>
        <authorList>
            <person name="Schulz F."/>
            <person name="Roux S."/>
            <person name="Paez-Espino D."/>
            <person name="Jungbluth S."/>
            <person name="Walsh D.A."/>
            <person name="Denef V.J."/>
            <person name="McMahon K.D."/>
            <person name="Konstantinidis K.T."/>
            <person name="Eloe-Fadrosh E.A."/>
            <person name="Kyrpides N.C."/>
            <person name="Woyke T."/>
        </authorList>
    </citation>
    <scope>NUCLEOTIDE SEQUENCE</scope>
    <source>
        <strain evidence="5">GVMAG-S-1040241-154</strain>
    </source>
</reference>
<name>A0A6C0JNV0_9ZZZZ</name>
<keyword evidence="2" id="KW-0863">Zinc-finger</keyword>
<organism evidence="5">
    <name type="scientific">viral metagenome</name>
    <dbReference type="NCBI Taxonomy" id="1070528"/>
    <lineage>
        <taxon>unclassified sequences</taxon>
        <taxon>metagenomes</taxon>
        <taxon>organismal metagenomes</taxon>
    </lineage>
</organism>
<evidence type="ECO:0000256" key="1">
    <source>
        <dbReference type="ARBA" id="ARBA00022723"/>
    </source>
</evidence>
<dbReference type="SMART" id="SM00154">
    <property type="entry name" value="ZnF_AN1"/>
    <property type="match status" value="1"/>
</dbReference>
<dbReference type="Pfam" id="PF01428">
    <property type="entry name" value="zf-AN1"/>
    <property type="match status" value="1"/>
</dbReference>
<dbReference type="Gene3D" id="4.10.1110.10">
    <property type="entry name" value="AN1-like Zinc finger"/>
    <property type="match status" value="1"/>
</dbReference>
<evidence type="ECO:0000259" key="4">
    <source>
        <dbReference type="SMART" id="SM00154"/>
    </source>
</evidence>
<evidence type="ECO:0000256" key="2">
    <source>
        <dbReference type="ARBA" id="ARBA00022771"/>
    </source>
</evidence>
<feature type="domain" description="AN1-type" evidence="4">
    <location>
        <begin position="5"/>
        <end position="45"/>
    </location>
</feature>
<keyword evidence="3" id="KW-0862">Zinc</keyword>
<accession>A0A6C0JNV0</accession>
<dbReference type="EMBL" id="MN740684">
    <property type="protein sequence ID" value="QHU07402.1"/>
    <property type="molecule type" value="Genomic_DNA"/>
</dbReference>
<evidence type="ECO:0000256" key="3">
    <source>
        <dbReference type="ARBA" id="ARBA00022833"/>
    </source>
</evidence>
<dbReference type="AlphaFoldDB" id="A0A6C0JNV0"/>
<evidence type="ECO:0000313" key="5">
    <source>
        <dbReference type="EMBL" id="QHU07402.1"/>
    </source>
</evidence>
<protein>
    <recommendedName>
        <fullName evidence="4">AN1-type domain-containing protein</fullName>
    </recommendedName>
</protein>
<dbReference type="InterPro" id="IPR035896">
    <property type="entry name" value="AN1-like_Znf"/>
</dbReference>
<dbReference type="SUPFAM" id="SSF118310">
    <property type="entry name" value="AN1-like Zinc finger"/>
    <property type="match status" value="1"/>
</dbReference>
<dbReference type="GO" id="GO:0008270">
    <property type="term" value="F:zinc ion binding"/>
    <property type="evidence" value="ECO:0007669"/>
    <property type="project" value="UniProtKB-KW"/>
</dbReference>
<keyword evidence="1" id="KW-0479">Metal-binding</keyword>